<comment type="caution">
    <text evidence="2">The sequence shown here is derived from an EMBL/GenBank/DDBJ whole genome shotgun (WGS) entry which is preliminary data.</text>
</comment>
<name>A0A8T0VBQ6_PANVG</name>
<gene>
    <name evidence="2" type="ORF">PVAP13_3KG544766</name>
</gene>
<dbReference type="EMBL" id="CM029041">
    <property type="protein sequence ID" value="KAG2630754.1"/>
    <property type="molecule type" value="Genomic_DNA"/>
</dbReference>
<organism evidence="2 3">
    <name type="scientific">Panicum virgatum</name>
    <name type="common">Blackwell switchgrass</name>
    <dbReference type="NCBI Taxonomy" id="38727"/>
    <lineage>
        <taxon>Eukaryota</taxon>
        <taxon>Viridiplantae</taxon>
        <taxon>Streptophyta</taxon>
        <taxon>Embryophyta</taxon>
        <taxon>Tracheophyta</taxon>
        <taxon>Spermatophyta</taxon>
        <taxon>Magnoliopsida</taxon>
        <taxon>Liliopsida</taxon>
        <taxon>Poales</taxon>
        <taxon>Poaceae</taxon>
        <taxon>PACMAD clade</taxon>
        <taxon>Panicoideae</taxon>
        <taxon>Panicodae</taxon>
        <taxon>Paniceae</taxon>
        <taxon>Panicinae</taxon>
        <taxon>Panicum</taxon>
        <taxon>Panicum sect. Hiantes</taxon>
    </lineage>
</organism>
<feature type="region of interest" description="Disordered" evidence="1">
    <location>
        <begin position="1"/>
        <end position="24"/>
    </location>
</feature>
<evidence type="ECO:0000313" key="2">
    <source>
        <dbReference type="EMBL" id="KAG2630754.1"/>
    </source>
</evidence>
<keyword evidence="3" id="KW-1185">Reference proteome</keyword>
<protein>
    <submittedName>
        <fullName evidence="2">Uncharacterized protein</fullName>
    </submittedName>
</protein>
<feature type="compositionally biased region" description="Basic and acidic residues" evidence="1">
    <location>
        <begin position="1"/>
        <end position="12"/>
    </location>
</feature>
<accession>A0A8T0VBQ6</accession>
<reference evidence="2" key="1">
    <citation type="submission" date="2020-05" db="EMBL/GenBank/DDBJ databases">
        <title>WGS assembly of Panicum virgatum.</title>
        <authorList>
            <person name="Lovell J.T."/>
            <person name="Jenkins J."/>
            <person name="Shu S."/>
            <person name="Juenger T.E."/>
            <person name="Schmutz J."/>
        </authorList>
    </citation>
    <scope>NUCLEOTIDE SEQUENCE</scope>
    <source>
        <strain evidence="2">AP13</strain>
    </source>
</reference>
<proteinExistence type="predicted"/>
<sequence>MASAAEVRDSGRHLRSLGRSDPLSSSSRICFVRRFSVTAVQRQRHGCRRLHADSWRDVNRGSRRCGSPTAARQQRHVFRLRRVVSWPGGMHGKLQRRRDSRLQSAIFSRGDNRRRRWRQGLHQGWLIIHCNLPP</sequence>
<dbReference type="Proteomes" id="UP000823388">
    <property type="component" value="Chromosome 3K"/>
</dbReference>
<dbReference type="AlphaFoldDB" id="A0A8T0VBQ6"/>
<evidence type="ECO:0000256" key="1">
    <source>
        <dbReference type="SAM" id="MobiDB-lite"/>
    </source>
</evidence>
<evidence type="ECO:0000313" key="3">
    <source>
        <dbReference type="Proteomes" id="UP000823388"/>
    </source>
</evidence>